<dbReference type="PANTHER" id="PTHR43591">
    <property type="entry name" value="METHYLTRANSFERASE"/>
    <property type="match status" value="1"/>
</dbReference>
<gene>
    <name evidence="2" type="ORF">GCM10010862_45090</name>
</gene>
<feature type="domain" description="Methyltransferase" evidence="1">
    <location>
        <begin position="50"/>
        <end position="142"/>
    </location>
</feature>
<dbReference type="GO" id="GO:0032259">
    <property type="term" value="P:methylation"/>
    <property type="evidence" value="ECO:0007669"/>
    <property type="project" value="UniProtKB-KW"/>
</dbReference>
<dbReference type="InterPro" id="IPR041698">
    <property type="entry name" value="Methyltransf_25"/>
</dbReference>
<keyword evidence="3" id="KW-1185">Reference proteome</keyword>
<dbReference type="RefSeq" id="WP_284342640.1">
    <property type="nucleotide sequence ID" value="NZ_BSNS01000023.1"/>
</dbReference>
<name>A0ABQ5WCL1_9HYPH</name>
<dbReference type="EMBL" id="BSNS01000023">
    <property type="protein sequence ID" value="GLQ57250.1"/>
    <property type="molecule type" value="Genomic_DNA"/>
</dbReference>
<accession>A0ABQ5WCL1</accession>
<dbReference type="Gene3D" id="3.40.50.150">
    <property type="entry name" value="Vaccinia Virus protein VP39"/>
    <property type="match status" value="1"/>
</dbReference>
<organism evidence="2 3">
    <name type="scientific">Devosia nitrariae</name>
    <dbReference type="NCBI Taxonomy" id="2071872"/>
    <lineage>
        <taxon>Bacteria</taxon>
        <taxon>Pseudomonadati</taxon>
        <taxon>Pseudomonadota</taxon>
        <taxon>Alphaproteobacteria</taxon>
        <taxon>Hyphomicrobiales</taxon>
        <taxon>Devosiaceae</taxon>
        <taxon>Devosia</taxon>
    </lineage>
</organism>
<dbReference type="Proteomes" id="UP001156691">
    <property type="component" value="Unassembled WGS sequence"/>
</dbReference>
<dbReference type="SUPFAM" id="SSF53335">
    <property type="entry name" value="S-adenosyl-L-methionine-dependent methyltransferases"/>
    <property type="match status" value="1"/>
</dbReference>
<dbReference type="GO" id="GO:0008168">
    <property type="term" value="F:methyltransferase activity"/>
    <property type="evidence" value="ECO:0007669"/>
    <property type="project" value="UniProtKB-KW"/>
</dbReference>
<keyword evidence="2" id="KW-0830">Ubiquinone</keyword>
<evidence type="ECO:0000313" key="3">
    <source>
        <dbReference type="Proteomes" id="UP001156691"/>
    </source>
</evidence>
<evidence type="ECO:0000259" key="1">
    <source>
        <dbReference type="Pfam" id="PF13649"/>
    </source>
</evidence>
<sequence>MAEAVMTLPGLAFDQANFPQMYERWLARPLFRPWAETALAEVGLAPGDRVLDIACGTGILARVAWEQLGGDGRVVGIDVSPGMLAVARAQAPEIDWREGNAGDLPLAEGEQFDIVACQQGLQFFPDKPAAAREMRRATARGGRLAVATWRPDEEVPFYLELRRIAERYLGPISDPRYGFGDATRLETLFEHAGFKDITSRILSLTLRFEEGTPFVRLNTMALIGMSAAGKAMSEDERSRVMEAIVSESVPVEQSYSDGTTLAFEVRTNLLTATG</sequence>
<dbReference type="Pfam" id="PF13649">
    <property type="entry name" value="Methyltransf_25"/>
    <property type="match status" value="1"/>
</dbReference>
<dbReference type="CDD" id="cd02440">
    <property type="entry name" value="AdoMet_MTases"/>
    <property type="match status" value="1"/>
</dbReference>
<reference evidence="3" key="1">
    <citation type="journal article" date="2019" name="Int. J. Syst. Evol. Microbiol.">
        <title>The Global Catalogue of Microorganisms (GCM) 10K type strain sequencing project: providing services to taxonomists for standard genome sequencing and annotation.</title>
        <authorList>
            <consortium name="The Broad Institute Genomics Platform"/>
            <consortium name="The Broad Institute Genome Sequencing Center for Infectious Disease"/>
            <person name="Wu L."/>
            <person name="Ma J."/>
        </authorList>
    </citation>
    <scope>NUCLEOTIDE SEQUENCE [LARGE SCALE GENOMIC DNA]</scope>
    <source>
        <strain evidence="3">NBRC 112416</strain>
    </source>
</reference>
<dbReference type="InterPro" id="IPR029063">
    <property type="entry name" value="SAM-dependent_MTases_sf"/>
</dbReference>
<dbReference type="PANTHER" id="PTHR43591:SF24">
    <property type="entry name" value="2-METHOXY-6-POLYPRENYL-1,4-BENZOQUINOL METHYLASE, MITOCHONDRIAL"/>
    <property type="match status" value="1"/>
</dbReference>
<comment type="caution">
    <text evidence="2">The sequence shown here is derived from an EMBL/GenBank/DDBJ whole genome shotgun (WGS) entry which is preliminary data.</text>
</comment>
<protein>
    <submittedName>
        <fullName evidence="2">Ubiquinone/menaquinone biosynthesis methyltransferase</fullName>
    </submittedName>
</protein>
<keyword evidence="2" id="KW-0808">Transferase</keyword>
<proteinExistence type="predicted"/>
<keyword evidence="2" id="KW-0489">Methyltransferase</keyword>
<evidence type="ECO:0000313" key="2">
    <source>
        <dbReference type="EMBL" id="GLQ57250.1"/>
    </source>
</evidence>